<dbReference type="EMBL" id="DVKI01000115">
    <property type="protein sequence ID" value="HIT17458.1"/>
    <property type="molecule type" value="Genomic_DNA"/>
</dbReference>
<reference evidence="4" key="1">
    <citation type="submission" date="2020-10" db="EMBL/GenBank/DDBJ databases">
        <authorList>
            <person name="Gilroy R."/>
        </authorList>
    </citation>
    <scope>NUCLEOTIDE SEQUENCE</scope>
    <source>
        <strain evidence="4">14508</strain>
    </source>
</reference>
<dbReference type="Pfam" id="PF00892">
    <property type="entry name" value="EamA"/>
    <property type="match status" value="1"/>
</dbReference>
<feature type="transmembrane region" description="Helical" evidence="2">
    <location>
        <begin position="97"/>
        <end position="114"/>
    </location>
</feature>
<comment type="similarity">
    <text evidence="1">Belongs to the EamA transporter family.</text>
</comment>
<feature type="domain" description="EamA" evidence="3">
    <location>
        <begin position="1"/>
        <end position="136"/>
    </location>
</feature>
<keyword evidence="2" id="KW-1133">Transmembrane helix</keyword>
<dbReference type="SUPFAM" id="SSF103481">
    <property type="entry name" value="Multidrug resistance efflux transporter EmrE"/>
    <property type="match status" value="1"/>
</dbReference>
<dbReference type="AlphaFoldDB" id="A0A9D1G9S8"/>
<dbReference type="InterPro" id="IPR000620">
    <property type="entry name" value="EamA_dom"/>
</dbReference>
<feature type="transmembrane region" description="Helical" evidence="2">
    <location>
        <begin position="33"/>
        <end position="53"/>
    </location>
</feature>
<name>A0A9D1G9S8_9FIRM</name>
<organism evidence="4 5">
    <name type="scientific">Candidatus Caccosoma faecigallinarum</name>
    <dbReference type="NCBI Taxonomy" id="2840720"/>
    <lineage>
        <taxon>Bacteria</taxon>
        <taxon>Bacillati</taxon>
        <taxon>Bacillota</taxon>
        <taxon>Bacillota incertae sedis</taxon>
        <taxon>Candidatus Caccosoma</taxon>
    </lineage>
</organism>
<evidence type="ECO:0000313" key="4">
    <source>
        <dbReference type="EMBL" id="HIT17458.1"/>
    </source>
</evidence>
<evidence type="ECO:0000256" key="1">
    <source>
        <dbReference type="ARBA" id="ARBA00007362"/>
    </source>
</evidence>
<evidence type="ECO:0000313" key="5">
    <source>
        <dbReference type="Proteomes" id="UP000886893"/>
    </source>
</evidence>
<protein>
    <submittedName>
        <fullName evidence="4">EamA family transporter</fullName>
    </submittedName>
</protein>
<evidence type="ECO:0000256" key="2">
    <source>
        <dbReference type="SAM" id="Phobius"/>
    </source>
</evidence>
<dbReference type="PANTHER" id="PTHR22911">
    <property type="entry name" value="ACYL-MALONYL CONDENSING ENZYME-RELATED"/>
    <property type="match status" value="1"/>
</dbReference>
<dbReference type="Proteomes" id="UP000886893">
    <property type="component" value="Unassembled WGS sequence"/>
</dbReference>
<feature type="transmembrane region" description="Helical" evidence="2">
    <location>
        <begin position="121"/>
        <end position="138"/>
    </location>
</feature>
<keyword evidence="2" id="KW-0812">Transmembrane</keyword>
<keyword evidence="2" id="KW-0472">Membrane</keyword>
<sequence length="139" mass="15734">MWILFAFLSALFASLMTLFMKMGLKDMNPHVATALRTSIVVLLCWGLVFITKSQTGIKAIQKKEWIYLILASIATFGTWTFYFLALKEGSVKNVMTIDRLSIVFAIIFSAIFLKESITYKTIIGMVVFLSGAVLLIYYH</sequence>
<comment type="caution">
    <text evidence="4">The sequence shown here is derived from an EMBL/GenBank/DDBJ whole genome shotgun (WGS) entry which is preliminary data.</text>
</comment>
<dbReference type="Gene3D" id="1.10.3730.20">
    <property type="match status" value="1"/>
</dbReference>
<gene>
    <name evidence="4" type="ORF">IAD04_03635</name>
</gene>
<accession>A0A9D1G9S8</accession>
<feature type="transmembrane region" description="Helical" evidence="2">
    <location>
        <begin position="65"/>
        <end position="85"/>
    </location>
</feature>
<dbReference type="PANTHER" id="PTHR22911:SF137">
    <property type="entry name" value="SOLUTE CARRIER FAMILY 35 MEMBER G2-RELATED"/>
    <property type="match status" value="1"/>
</dbReference>
<dbReference type="InterPro" id="IPR037185">
    <property type="entry name" value="EmrE-like"/>
</dbReference>
<proteinExistence type="inferred from homology"/>
<dbReference type="GO" id="GO:0016020">
    <property type="term" value="C:membrane"/>
    <property type="evidence" value="ECO:0007669"/>
    <property type="project" value="InterPro"/>
</dbReference>
<reference evidence="4" key="2">
    <citation type="journal article" date="2021" name="PeerJ">
        <title>Extensive microbial diversity within the chicken gut microbiome revealed by metagenomics and culture.</title>
        <authorList>
            <person name="Gilroy R."/>
            <person name="Ravi A."/>
            <person name="Getino M."/>
            <person name="Pursley I."/>
            <person name="Horton D.L."/>
            <person name="Alikhan N.F."/>
            <person name="Baker D."/>
            <person name="Gharbi K."/>
            <person name="Hall N."/>
            <person name="Watson M."/>
            <person name="Adriaenssens E.M."/>
            <person name="Foster-Nyarko E."/>
            <person name="Jarju S."/>
            <person name="Secka A."/>
            <person name="Antonio M."/>
            <person name="Oren A."/>
            <person name="Chaudhuri R.R."/>
            <person name="La Ragione R."/>
            <person name="Hildebrand F."/>
            <person name="Pallen M.J."/>
        </authorList>
    </citation>
    <scope>NUCLEOTIDE SEQUENCE</scope>
    <source>
        <strain evidence="4">14508</strain>
    </source>
</reference>
<evidence type="ECO:0000259" key="3">
    <source>
        <dbReference type="Pfam" id="PF00892"/>
    </source>
</evidence>